<dbReference type="AlphaFoldDB" id="A0A9W7XUY5"/>
<feature type="coiled-coil region" evidence="1">
    <location>
        <begin position="22"/>
        <end position="77"/>
    </location>
</feature>
<protein>
    <submittedName>
        <fullName evidence="2">Uncharacterized protein</fullName>
    </submittedName>
</protein>
<evidence type="ECO:0000313" key="2">
    <source>
        <dbReference type="EMBL" id="KAJ1719163.1"/>
    </source>
</evidence>
<gene>
    <name evidence="2" type="ORF">LPJ61_006366</name>
</gene>
<keyword evidence="1" id="KW-0175">Coiled coil</keyword>
<evidence type="ECO:0000313" key="3">
    <source>
        <dbReference type="Proteomes" id="UP001143981"/>
    </source>
</evidence>
<dbReference type="EMBL" id="JANBOI010002998">
    <property type="protein sequence ID" value="KAJ1719163.1"/>
    <property type="molecule type" value="Genomic_DNA"/>
</dbReference>
<reference evidence="2" key="1">
    <citation type="submission" date="2022-07" db="EMBL/GenBank/DDBJ databases">
        <title>Phylogenomic reconstructions and comparative analyses of Kickxellomycotina fungi.</title>
        <authorList>
            <person name="Reynolds N.K."/>
            <person name="Stajich J.E."/>
            <person name="Barry K."/>
            <person name="Grigoriev I.V."/>
            <person name="Crous P."/>
            <person name="Smith M.E."/>
        </authorList>
    </citation>
    <scope>NUCLEOTIDE SEQUENCE</scope>
    <source>
        <strain evidence="2">BCRC 34381</strain>
    </source>
</reference>
<accession>A0A9W7XUY5</accession>
<dbReference type="Proteomes" id="UP001143981">
    <property type="component" value="Unassembled WGS sequence"/>
</dbReference>
<sequence>AFEMDRHDKKVAEKAKPVEDSLQELQNRAAGLEAMDKEIAEMQMQLEKLKMEAVQTRERGEQEVRELLELQNELEDLMFNQEGQVPYRRLLNEAQDMAKVFMPAPVAEASRAAEVAMGRVQTEEEC</sequence>
<evidence type="ECO:0000256" key="1">
    <source>
        <dbReference type="SAM" id="Coils"/>
    </source>
</evidence>
<keyword evidence="3" id="KW-1185">Reference proteome</keyword>
<proteinExistence type="predicted"/>
<name>A0A9W7XUY5_9FUNG</name>
<feature type="non-terminal residue" evidence="2">
    <location>
        <position position="1"/>
    </location>
</feature>
<organism evidence="2 3">
    <name type="scientific">Coemansia biformis</name>
    <dbReference type="NCBI Taxonomy" id="1286918"/>
    <lineage>
        <taxon>Eukaryota</taxon>
        <taxon>Fungi</taxon>
        <taxon>Fungi incertae sedis</taxon>
        <taxon>Zoopagomycota</taxon>
        <taxon>Kickxellomycotina</taxon>
        <taxon>Kickxellomycetes</taxon>
        <taxon>Kickxellales</taxon>
        <taxon>Kickxellaceae</taxon>
        <taxon>Coemansia</taxon>
    </lineage>
</organism>
<comment type="caution">
    <text evidence="2">The sequence shown here is derived from an EMBL/GenBank/DDBJ whole genome shotgun (WGS) entry which is preliminary data.</text>
</comment>